<dbReference type="EMBL" id="FMAE01000093">
    <property type="protein sequence ID" value="SCB53692.1"/>
    <property type="molecule type" value="Genomic_DNA"/>
</dbReference>
<protein>
    <submittedName>
        <fullName evidence="1">Uncharacterized protein</fullName>
    </submittedName>
</protein>
<dbReference type="RefSeq" id="WP_208604933.1">
    <property type="nucleotide sequence ID" value="NZ_FMAE01000093.1"/>
</dbReference>
<sequence>GPGWIHRNEGQWAPENLMRWMHRLGVLPSPDRPQTNFMIDGRSYTAQLGPSRKQSKIYVRPKE</sequence>
<evidence type="ECO:0000313" key="1">
    <source>
        <dbReference type="EMBL" id="SCB53692.1"/>
    </source>
</evidence>
<dbReference type="AlphaFoldDB" id="A0A1C3XN35"/>
<feature type="non-terminal residue" evidence="1">
    <location>
        <position position="1"/>
    </location>
</feature>
<dbReference type="Proteomes" id="UP000183174">
    <property type="component" value="Unassembled WGS sequence"/>
</dbReference>
<evidence type="ECO:0000313" key="2">
    <source>
        <dbReference type="Proteomes" id="UP000183174"/>
    </source>
</evidence>
<accession>A0A1C3XN35</accession>
<reference evidence="1 2" key="1">
    <citation type="submission" date="2016-08" db="EMBL/GenBank/DDBJ databases">
        <authorList>
            <person name="Seilhamer J.J."/>
        </authorList>
    </citation>
    <scope>NUCLEOTIDE SEQUENCE [LARGE SCALE GENOMIC DNA]</scope>
    <source>
        <strain evidence="1 2">CCBAU 10071</strain>
    </source>
</reference>
<name>A0A1C3XN35_9BRAD</name>
<gene>
    <name evidence="1" type="ORF">GA0061099_10933</name>
</gene>
<proteinExistence type="predicted"/>
<organism evidence="1 2">
    <name type="scientific">Bradyrhizobium yuanmingense</name>
    <dbReference type="NCBI Taxonomy" id="108015"/>
    <lineage>
        <taxon>Bacteria</taxon>
        <taxon>Pseudomonadati</taxon>
        <taxon>Pseudomonadota</taxon>
        <taxon>Alphaproteobacteria</taxon>
        <taxon>Hyphomicrobiales</taxon>
        <taxon>Nitrobacteraceae</taxon>
        <taxon>Bradyrhizobium</taxon>
    </lineage>
</organism>